<protein>
    <submittedName>
        <fullName evidence="3">Response regulator protein GraR</fullName>
    </submittedName>
</protein>
<feature type="domain" description="OmpR/PhoB-type" evidence="2">
    <location>
        <begin position="18"/>
        <end position="116"/>
    </location>
</feature>
<dbReference type="PROSITE" id="PS51755">
    <property type="entry name" value="OMPR_PHOB"/>
    <property type="match status" value="1"/>
</dbReference>
<organism evidence="3">
    <name type="scientific">bioreactor metagenome</name>
    <dbReference type="NCBI Taxonomy" id="1076179"/>
    <lineage>
        <taxon>unclassified sequences</taxon>
        <taxon>metagenomes</taxon>
        <taxon>ecological metagenomes</taxon>
    </lineage>
</organism>
<dbReference type="Pfam" id="PF00486">
    <property type="entry name" value="Trans_reg_C"/>
    <property type="match status" value="1"/>
</dbReference>
<dbReference type="SMART" id="SM00862">
    <property type="entry name" value="Trans_reg_C"/>
    <property type="match status" value="1"/>
</dbReference>
<dbReference type="GO" id="GO:0000160">
    <property type="term" value="P:phosphorelay signal transduction system"/>
    <property type="evidence" value="ECO:0007669"/>
    <property type="project" value="InterPro"/>
</dbReference>
<keyword evidence="1" id="KW-0238">DNA-binding</keyword>
<sequence>MLIAKLQAVLRRGAGNATPELEFWGARLSPGEGCLYIKEGKIELTKNELRILQTLLERKGRLVSRMELMLRLWDSDSFIDENTLTVNINRLRKKLDAAGLSGCIGTRRGEGYLLHEK</sequence>
<gene>
    <name evidence="3" type="primary">graR_31</name>
    <name evidence="3" type="ORF">SDC9_209299</name>
</gene>
<dbReference type="EMBL" id="VSSQ01138324">
    <property type="protein sequence ID" value="MPN61561.1"/>
    <property type="molecule type" value="Genomic_DNA"/>
</dbReference>
<accession>A0A645JD13</accession>
<dbReference type="CDD" id="cd00383">
    <property type="entry name" value="trans_reg_C"/>
    <property type="match status" value="1"/>
</dbReference>
<dbReference type="InterPro" id="IPR016032">
    <property type="entry name" value="Sig_transdc_resp-reg_C-effctor"/>
</dbReference>
<reference evidence="3" key="1">
    <citation type="submission" date="2019-08" db="EMBL/GenBank/DDBJ databases">
        <authorList>
            <person name="Kucharzyk K."/>
            <person name="Murdoch R.W."/>
            <person name="Higgins S."/>
            <person name="Loffler F."/>
        </authorList>
    </citation>
    <scope>NUCLEOTIDE SEQUENCE</scope>
</reference>
<dbReference type="InterPro" id="IPR001867">
    <property type="entry name" value="OmpR/PhoB-type_DNA-bd"/>
</dbReference>
<dbReference type="SUPFAM" id="SSF46894">
    <property type="entry name" value="C-terminal effector domain of the bipartite response regulators"/>
    <property type="match status" value="1"/>
</dbReference>
<proteinExistence type="predicted"/>
<dbReference type="GO" id="GO:0003677">
    <property type="term" value="F:DNA binding"/>
    <property type="evidence" value="ECO:0007669"/>
    <property type="project" value="UniProtKB-KW"/>
</dbReference>
<evidence type="ECO:0000313" key="3">
    <source>
        <dbReference type="EMBL" id="MPN61561.1"/>
    </source>
</evidence>
<dbReference type="GO" id="GO:0006355">
    <property type="term" value="P:regulation of DNA-templated transcription"/>
    <property type="evidence" value="ECO:0007669"/>
    <property type="project" value="InterPro"/>
</dbReference>
<evidence type="ECO:0000259" key="2">
    <source>
        <dbReference type="PROSITE" id="PS51755"/>
    </source>
</evidence>
<comment type="caution">
    <text evidence="3">The sequence shown here is derived from an EMBL/GenBank/DDBJ whole genome shotgun (WGS) entry which is preliminary data.</text>
</comment>
<evidence type="ECO:0000256" key="1">
    <source>
        <dbReference type="ARBA" id="ARBA00023125"/>
    </source>
</evidence>
<dbReference type="Gene3D" id="1.10.10.10">
    <property type="entry name" value="Winged helix-like DNA-binding domain superfamily/Winged helix DNA-binding domain"/>
    <property type="match status" value="1"/>
</dbReference>
<dbReference type="InterPro" id="IPR036388">
    <property type="entry name" value="WH-like_DNA-bd_sf"/>
</dbReference>
<name>A0A645JD13_9ZZZZ</name>
<dbReference type="AlphaFoldDB" id="A0A645JD13"/>